<organism evidence="2 3">
    <name type="scientific">Brevibacterium luteolum</name>
    <dbReference type="NCBI Taxonomy" id="199591"/>
    <lineage>
        <taxon>Bacteria</taxon>
        <taxon>Bacillati</taxon>
        <taxon>Actinomycetota</taxon>
        <taxon>Actinomycetes</taxon>
        <taxon>Micrococcales</taxon>
        <taxon>Brevibacteriaceae</taxon>
        <taxon>Brevibacterium</taxon>
    </lineage>
</organism>
<dbReference type="PANTHER" id="PTHR46825">
    <property type="entry name" value="D-ALANYL-D-ALANINE-CARBOXYPEPTIDASE/ENDOPEPTIDASE AMPH"/>
    <property type="match status" value="1"/>
</dbReference>
<dbReference type="Gene3D" id="3.40.710.10">
    <property type="entry name" value="DD-peptidase/beta-lactamase superfamily"/>
    <property type="match status" value="1"/>
</dbReference>
<name>A0A2N6PG99_9MICO</name>
<feature type="domain" description="Beta-lactamase-related" evidence="1">
    <location>
        <begin position="79"/>
        <end position="346"/>
    </location>
</feature>
<dbReference type="RefSeq" id="WP_102162468.1">
    <property type="nucleotide sequence ID" value="NZ_PNFZ01000005.1"/>
</dbReference>
<evidence type="ECO:0000259" key="1">
    <source>
        <dbReference type="Pfam" id="PF00144"/>
    </source>
</evidence>
<reference evidence="2 3" key="1">
    <citation type="submission" date="2017-09" db="EMBL/GenBank/DDBJ databases">
        <title>Bacterial strain isolated from the female urinary microbiota.</title>
        <authorList>
            <person name="Thomas-White K."/>
            <person name="Kumar N."/>
            <person name="Forster S."/>
            <person name="Putonti C."/>
            <person name="Lawley T."/>
            <person name="Wolfe A.J."/>
        </authorList>
    </citation>
    <scope>NUCLEOTIDE SEQUENCE [LARGE SCALE GENOMIC DNA]</scope>
    <source>
        <strain evidence="2 3">UMB0680</strain>
    </source>
</reference>
<dbReference type="GO" id="GO:0016787">
    <property type="term" value="F:hydrolase activity"/>
    <property type="evidence" value="ECO:0007669"/>
    <property type="project" value="UniProtKB-KW"/>
</dbReference>
<accession>A0A2N6PG99</accession>
<dbReference type="InterPro" id="IPR050491">
    <property type="entry name" value="AmpC-like"/>
</dbReference>
<evidence type="ECO:0000313" key="2">
    <source>
        <dbReference type="EMBL" id="PMB97712.1"/>
    </source>
</evidence>
<dbReference type="InterPro" id="IPR012338">
    <property type="entry name" value="Beta-lactam/transpept-like"/>
</dbReference>
<sequence>MAHSTTPSPPCRRWLWPAAAALATALVLTAFSPLFPRLGAATGDAALGQDVIDALGSHNRHHVAIAQLNAGDPEPRFAGFGADEHTEFEIGSVTKSFTGVLLAQAIEKGEVAPETTLGELFDSAAGAATEVTLMQLSTHTSGLPRLEPGGLLDSLVSRVLHTDPYRKSESELLAGLRKIDTPTPVDPEAGDASYSNYGVALLGIALAEAAGTDYATLLEERIFDPLGMDDTYLPVTRDGLADDAPHGYAAGGVPASAWTLNGSAPAGGIRSTAADMARYVQAVMGTDLAGSELATTRQALLKEDREIGFGWMMRLPEGSEPHVIYHNGGTGGYSAIVGYTPEGDGLIVLSDTTRDVDDALSTLIGGKDAS</sequence>
<proteinExistence type="predicted"/>
<keyword evidence="2" id="KW-0378">Hydrolase</keyword>
<dbReference type="InterPro" id="IPR001466">
    <property type="entry name" value="Beta-lactam-related"/>
</dbReference>
<protein>
    <submittedName>
        <fullName evidence="2">Serine hydrolase</fullName>
    </submittedName>
</protein>
<dbReference type="SUPFAM" id="SSF56601">
    <property type="entry name" value="beta-lactamase/transpeptidase-like"/>
    <property type="match status" value="1"/>
</dbReference>
<dbReference type="OrthoDB" id="3171327at2"/>
<evidence type="ECO:0000313" key="3">
    <source>
        <dbReference type="Proteomes" id="UP000235703"/>
    </source>
</evidence>
<comment type="caution">
    <text evidence="2">The sequence shown here is derived from an EMBL/GenBank/DDBJ whole genome shotgun (WGS) entry which is preliminary data.</text>
</comment>
<dbReference type="PANTHER" id="PTHR46825:SF8">
    <property type="entry name" value="BETA-LACTAMASE-RELATED"/>
    <property type="match status" value="1"/>
</dbReference>
<dbReference type="Proteomes" id="UP000235703">
    <property type="component" value="Unassembled WGS sequence"/>
</dbReference>
<keyword evidence="3" id="KW-1185">Reference proteome</keyword>
<dbReference type="EMBL" id="PNFZ01000005">
    <property type="protein sequence ID" value="PMB97712.1"/>
    <property type="molecule type" value="Genomic_DNA"/>
</dbReference>
<dbReference type="AlphaFoldDB" id="A0A2N6PG99"/>
<dbReference type="Pfam" id="PF00144">
    <property type="entry name" value="Beta-lactamase"/>
    <property type="match status" value="1"/>
</dbReference>
<gene>
    <name evidence="2" type="ORF">CJ198_09945</name>
</gene>